<keyword evidence="2" id="KW-1185">Reference proteome</keyword>
<reference evidence="1" key="1">
    <citation type="journal article" date="2020" name="Fungal Divers.">
        <title>Resolving the Mortierellaceae phylogeny through synthesis of multi-gene phylogenetics and phylogenomics.</title>
        <authorList>
            <person name="Vandepol N."/>
            <person name="Liber J."/>
            <person name="Desiro A."/>
            <person name="Na H."/>
            <person name="Kennedy M."/>
            <person name="Barry K."/>
            <person name="Grigoriev I.V."/>
            <person name="Miller A.N."/>
            <person name="O'Donnell K."/>
            <person name="Stajich J.E."/>
            <person name="Bonito G."/>
        </authorList>
    </citation>
    <scope>NUCLEOTIDE SEQUENCE</scope>
    <source>
        <strain evidence="1">NRRL 28262</strain>
    </source>
</reference>
<dbReference type="AlphaFoldDB" id="A0AAD4D432"/>
<comment type="caution">
    <text evidence="1">The sequence shown here is derived from an EMBL/GenBank/DDBJ whole genome shotgun (WGS) entry which is preliminary data.</text>
</comment>
<gene>
    <name evidence="1" type="ORF">BGZ95_003940</name>
</gene>
<evidence type="ECO:0000313" key="2">
    <source>
        <dbReference type="Proteomes" id="UP001194580"/>
    </source>
</evidence>
<accession>A0AAD4D432</accession>
<protein>
    <submittedName>
        <fullName evidence="1">Uncharacterized protein</fullName>
    </submittedName>
</protein>
<evidence type="ECO:0000313" key="1">
    <source>
        <dbReference type="EMBL" id="KAG0262906.1"/>
    </source>
</evidence>
<name>A0AAD4D432_9FUNG</name>
<proteinExistence type="predicted"/>
<dbReference type="Proteomes" id="UP001194580">
    <property type="component" value="Unassembled WGS sequence"/>
</dbReference>
<sequence>MTWVVLSGVMNVMSDRFTSYCEVGGYEDVLERAVTVTRIENFDQHECLTVLRGYTKILEDDGLETLWFQVVQDRASLLSKFGPGKPLSPDAALKNKVLRILDYLNPPYKTSEPYETDSLLIWTHLFSLITDDIALLSGEKMLEASKTLRREQSREFGDLTEAGRKVDLALCYDGIELSNIEFKRAGITPKDVTIQCRKNIRLGRCLQEAHRTIGLSNSSIVMADIAGFVGVFYHIVPFEDVWAVGRVNADYVHLPTNEGALLDFMGENDTSLAQMFCFFEKLAEKGKKAKRAKQIYDLQLAKRGVGQAMGSARPITPPPKIKSFANTVIFTPSKKRT</sequence>
<organism evidence="1 2">
    <name type="scientific">Linnemannia exigua</name>
    <dbReference type="NCBI Taxonomy" id="604196"/>
    <lineage>
        <taxon>Eukaryota</taxon>
        <taxon>Fungi</taxon>
        <taxon>Fungi incertae sedis</taxon>
        <taxon>Mucoromycota</taxon>
        <taxon>Mortierellomycotina</taxon>
        <taxon>Mortierellomycetes</taxon>
        <taxon>Mortierellales</taxon>
        <taxon>Mortierellaceae</taxon>
        <taxon>Linnemannia</taxon>
    </lineage>
</organism>
<dbReference type="EMBL" id="JAAAIL010001932">
    <property type="protein sequence ID" value="KAG0262906.1"/>
    <property type="molecule type" value="Genomic_DNA"/>
</dbReference>